<protein>
    <submittedName>
        <fullName evidence="3">Sulfatase</fullName>
    </submittedName>
</protein>
<evidence type="ECO:0000313" key="4">
    <source>
        <dbReference type="Proteomes" id="UP000593765"/>
    </source>
</evidence>
<reference evidence="3 4" key="1">
    <citation type="submission" date="2020-10" db="EMBL/GenBank/DDBJ databases">
        <title>Wide distribution of Phycisphaera-like planctomycetes from WD2101 soil group in peatlands and genome analysis of the first cultivated representative.</title>
        <authorList>
            <person name="Dedysh S.N."/>
            <person name="Beletsky A.V."/>
            <person name="Ivanova A."/>
            <person name="Kulichevskaya I.S."/>
            <person name="Suzina N.E."/>
            <person name="Philippov D.A."/>
            <person name="Rakitin A.L."/>
            <person name="Mardanov A.V."/>
            <person name="Ravin N.V."/>
        </authorList>
    </citation>
    <scope>NUCLEOTIDE SEQUENCE [LARGE SCALE GENOMIC DNA]</scope>
    <source>
        <strain evidence="3 4">M1803</strain>
    </source>
</reference>
<dbReference type="SUPFAM" id="SSF53649">
    <property type="entry name" value="Alkaline phosphatase-like"/>
    <property type="match status" value="1"/>
</dbReference>
<dbReference type="Gene3D" id="3.40.720.10">
    <property type="entry name" value="Alkaline Phosphatase, subunit A"/>
    <property type="match status" value="1"/>
</dbReference>
<dbReference type="InterPro" id="IPR000917">
    <property type="entry name" value="Sulfatase_N"/>
</dbReference>
<evidence type="ECO:0000256" key="1">
    <source>
        <dbReference type="SAM" id="SignalP"/>
    </source>
</evidence>
<name>A0A7M2X0P8_9BACT</name>
<feature type="chain" id="PRO_5034893111" evidence="1">
    <location>
        <begin position="22"/>
        <end position="483"/>
    </location>
</feature>
<evidence type="ECO:0000259" key="2">
    <source>
        <dbReference type="Pfam" id="PF00884"/>
    </source>
</evidence>
<dbReference type="InterPro" id="IPR052701">
    <property type="entry name" value="GAG_Ulvan_Degrading_Sulfatases"/>
</dbReference>
<keyword evidence="1" id="KW-0732">Signal</keyword>
<dbReference type="EMBL" id="CP063458">
    <property type="protein sequence ID" value="QOV91002.1"/>
    <property type="molecule type" value="Genomic_DNA"/>
</dbReference>
<feature type="signal peptide" evidence="1">
    <location>
        <begin position="1"/>
        <end position="21"/>
    </location>
</feature>
<dbReference type="Proteomes" id="UP000593765">
    <property type="component" value="Chromosome"/>
</dbReference>
<organism evidence="3 4">
    <name type="scientific">Humisphaera borealis</name>
    <dbReference type="NCBI Taxonomy" id="2807512"/>
    <lineage>
        <taxon>Bacteria</taxon>
        <taxon>Pseudomonadati</taxon>
        <taxon>Planctomycetota</taxon>
        <taxon>Phycisphaerae</taxon>
        <taxon>Tepidisphaerales</taxon>
        <taxon>Tepidisphaeraceae</taxon>
        <taxon>Humisphaera</taxon>
    </lineage>
</organism>
<dbReference type="PANTHER" id="PTHR43751">
    <property type="entry name" value="SULFATASE"/>
    <property type="match status" value="1"/>
</dbReference>
<evidence type="ECO:0000313" key="3">
    <source>
        <dbReference type="EMBL" id="QOV91002.1"/>
    </source>
</evidence>
<dbReference type="KEGG" id="hbs:IPV69_06485"/>
<dbReference type="AlphaFoldDB" id="A0A7M2X0P8"/>
<keyword evidence="4" id="KW-1185">Reference proteome</keyword>
<feature type="domain" description="Sulfatase N-terminal" evidence="2">
    <location>
        <begin position="34"/>
        <end position="325"/>
    </location>
</feature>
<dbReference type="CDD" id="cd16027">
    <property type="entry name" value="SGSH"/>
    <property type="match status" value="1"/>
</dbReference>
<gene>
    <name evidence="3" type="ORF">IPV69_06485</name>
</gene>
<dbReference type="RefSeq" id="WP_206294110.1">
    <property type="nucleotide sequence ID" value="NZ_CP063458.1"/>
</dbReference>
<dbReference type="InterPro" id="IPR017850">
    <property type="entry name" value="Alkaline_phosphatase_core_sf"/>
</dbReference>
<sequence>MGSRSLLARLPALILATFVTAVASHADGADPVRPNILLILSDDHSYPYLGCYGDPVVKTPNLDRFASEGMKFERAFTSAPQCVLSRAAILTGRSPVACRISRFNSPLPPDVVTLPEILRKDAGYFTGVCRRSFHLDGSTGKGASDLTKELYESHKMQTWDRRVDYLDRNSPPAMTVPKVNEFLDKLPAGKPFFLWVNFNDPHHPWDAGAIAKPYDPSKIKLPVSLPDLSGVRADLARYLGEIARMDGEFQSVLDQLSKRNLLDNTIVVFMGDNGMAFPHGKGSLYDPGLNVPLLIRWPGRIKPGGSSQTLISGEDITPTLLDAAGCKSLPEMTGRSFLALLTGGNYEARKFLFGQRGVHGSATFDETTKASGYDLGRCVRSDRYKLIYNCTPNQVYAPVDSAGDPGWKQMVAANAEGKLATEFSKAYFSNPRPIYELYDLEKDPGELENLAGRKETRDVEMSLKRALHEKMIVDYDYLPLPLK</sequence>
<dbReference type="Pfam" id="PF00884">
    <property type="entry name" value="Sulfatase"/>
    <property type="match status" value="1"/>
</dbReference>
<accession>A0A7M2X0P8</accession>
<proteinExistence type="predicted"/>
<dbReference type="PANTHER" id="PTHR43751:SF1">
    <property type="entry name" value="SULFATASE ATSG-RELATED"/>
    <property type="match status" value="1"/>
</dbReference>